<evidence type="ECO:0000313" key="7">
    <source>
        <dbReference type="Proteomes" id="UP000887540"/>
    </source>
</evidence>
<dbReference type="GO" id="GO:0004888">
    <property type="term" value="F:transmembrane signaling receptor activity"/>
    <property type="evidence" value="ECO:0007669"/>
    <property type="project" value="InterPro"/>
</dbReference>
<dbReference type="GO" id="GO:0007606">
    <property type="term" value="P:sensory perception of chemical stimulus"/>
    <property type="evidence" value="ECO:0007669"/>
    <property type="project" value="UniProtKB-UniRule"/>
</dbReference>
<feature type="transmembrane region" description="Helical" evidence="6">
    <location>
        <begin position="92"/>
        <end position="121"/>
    </location>
</feature>
<organism evidence="7 8">
    <name type="scientific">Acrobeloides nanus</name>
    <dbReference type="NCBI Taxonomy" id="290746"/>
    <lineage>
        <taxon>Eukaryota</taxon>
        <taxon>Metazoa</taxon>
        <taxon>Ecdysozoa</taxon>
        <taxon>Nematoda</taxon>
        <taxon>Chromadorea</taxon>
        <taxon>Rhabditida</taxon>
        <taxon>Tylenchina</taxon>
        <taxon>Cephalobomorpha</taxon>
        <taxon>Cephaloboidea</taxon>
        <taxon>Cephalobidae</taxon>
        <taxon>Acrobeloides</taxon>
    </lineage>
</organism>
<dbReference type="AlphaFoldDB" id="A0A914EDS4"/>
<keyword evidence="3 6" id="KW-0812">Transmembrane</keyword>
<evidence type="ECO:0000256" key="2">
    <source>
        <dbReference type="ARBA" id="ARBA00005692"/>
    </source>
</evidence>
<sequence>MVSRLLFKLTVMGKCVSYRIPALARYTNKDGNIAVLYDSEIIKKITLVERHITFLTTSSITFILELMTIIRYKKEFQKMTTNNKNFYGNKDVQLFLHCILMFITQFAATLALIIFLIGVLNDDAKIISIMQQFIVWILDFMSLASPVFLICVSTIVRRSYLQFYGFTKVKHLFMKPTQFTSFVT</sequence>
<dbReference type="Proteomes" id="UP000887540">
    <property type="component" value="Unplaced"/>
</dbReference>
<feature type="transmembrane region" description="Helical" evidence="6">
    <location>
        <begin position="52"/>
        <end position="72"/>
    </location>
</feature>
<proteinExistence type="inferred from homology"/>
<accession>A0A914EDS4</accession>
<evidence type="ECO:0000313" key="8">
    <source>
        <dbReference type="WBParaSite" id="ACRNAN_scaffold7355.g27263.t1"/>
    </source>
</evidence>
<evidence type="ECO:0000256" key="5">
    <source>
        <dbReference type="ARBA" id="ARBA00023136"/>
    </source>
</evidence>
<keyword evidence="5 6" id="KW-0472">Membrane</keyword>
<dbReference type="WBParaSite" id="ACRNAN_scaffold7355.g27263.t1">
    <property type="protein sequence ID" value="ACRNAN_scaffold7355.g27263.t1"/>
    <property type="gene ID" value="ACRNAN_scaffold7355.g27263"/>
</dbReference>
<name>A0A914EDS4_9BILA</name>
<dbReference type="GO" id="GO:0016020">
    <property type="term" value="C:membrane"/>
    <property type="evidence" value="ECO:0007669"/>
    <property type="project" value="UniProtKB-SubCell"/>
</dbReference>
<evidence type="ECO:0000256" key="6">
    <source>
        <dbReference type="RuleBase" id="RU280813"/>
    </source>
</evidence>
<keyword evidence="7" id="KW-1185">Reference proteome</keyword>
<dbReference type="Pfam" id="PF02118">
    <property type="entry name" value="Srg"/>
    <property type="match status" value="1"/>
</dbReference>
<evidence type="ECO:0000256" key="4">
    <source>
        <dbReference type="ARBA" id="ARBA00022989"/>
    </source>
</evidence>
<comment type="similarity">
    <text evidence="2 6">Belongs to the nematode receptor-like protein srg family.</text>
</comment>
<feature type="transmembrane region" description="Helical" evidence="6">
    <location>
        <begin position="133"/>
        <end position="156"/>
    </location>
</feature>
<reference evidence="8" key="1">
    <citation type="submission" date="2022-11" db="UniProtKB">
        <authorList>
            <consortium name="WormBaseParasite"/>
        </authorList>
    </citation>
    <scope>IDENTIFICATION</scope>
</reference>
<dbReference type="InterPro" id="IPR000609">
    <property type="entry name" value="7TM_GPCR_serpentine_rcpt_Srg"/>
</dbReference>
<keyword evidence="4 6" id="KW-1133">Transmembrane helix</keyword>
<evidence type="ECO:0000256" key="3">
    <source>
        <dbReference type="ARBA" id="ARBA00022692"/>
    </source>
</evidence>
<comment type="subcellular location">
    <subcellularLocation>
        <location evidence="1">Membrane</location>
        <topology evidence="1">Multi-pass membrane protein</topology>
    </subcellularLocation>
</comment>
<evidence type="ECO:0000256" key="1">
    <source>
        <dbReference type="ARBA" id="ARBA00004141"/>
    </source>
</evidence>
<comment type="caution">
    <text evidence="6">Lacks conserved residue(s) required for the propagation of feature annotation.</text>
</comment>
<protein>
    <recommendedName>
        <fullName evidence="6">Serpentine receptor class gamma</fullName>
    </recommendedName>
</protein>